<evidence type="ECO:0000313" key="2">
    <source>
        <dbReference type="Proteomes" id="UP000314980"/>
    </source>
</evidence>
<accession>A0A4W6F959</accession>
<reference evidence="1" key="2">
    <citation type="submission" date="2025-08" db="UniProtKB">
        <authorList>
            <consortium name="Ensembl"/>
        </authorList>
    </citation>
    <scope>IDENTIFICATION</scope>
</reference>
<reference evidence="2" key="1">
    <citation type="submission" date="2015-09" db="EMBL/GenBank/DDBJ databases">
        <authorList>
            <person name="Sai Rama Sridatta P."/>
        </authorList>
    </citation>
    <scope>NUCLEOTIDE SEQUENCE [LARGE SCALE GENOMIC DNA]</scope>
</reference>
<dbReference type="InParanoid" id="A0A4W6F959"/>
<dbReference type="Gene3D" id="3.30.420.10">
    <property type="entry name" value="Ribonuclease H-like superfamily/Ribonuclease H"/>
    <property type="match status" value="1"/>
</dbReference>
<keyword evidence="2" id="KW-1185">Reference proteome</keyword>
<sequence length="107" mass="11933">MRLVCNGLRGERYAEVNVVPRVRFGGGGATVWAGITSQSKKDLVIVDGSNTARSYLRDIIEPIIIPQFRQHTPNFLFMSLRQMVETPATDIVNFCYLGLSLLSKFLG</sequence>
<organism evidence="1 2">
    <name type="scientific">Lates calcarifer</name>
    <name type="common">Barramundi</name>
    <name type="synonym">Holocentrus calcarifer</name>
    <dbReference type="NCBI Taxonomy" id="8187"/>
    <lineage>
        <taxon>Eukaryota</taxon>
        <taxon>Metazoa</taxon>
        <taxon>Chordata</taxon>
        <taxon>Craniata</taxon>
        <taxon>Vertebrata</taxon>
        <taxon>Euteleostomi</taxon>
        <taxon>Actinopterygii</taxon>
        <taxon>Neopterygii</taxon>
        <taxon>Teleostei</taxon>
        <taxon>Neoteleostei</taxon>
        <taxon>Acanthomorphata</taxon>
        <taxon>Carangaria</taxon>
        <taxon>Carangaria incertae sedis</taxon>
        <taxon>Centropomidae</taxon>
        <taxon>Lates</taxon>
    </lineage>
</organism>
<proteinExistence type="predicted"/>
<dbReference type="STRING" id="8187.ENSLCAP00010047290"/>
<evidence type="ECO:0000313" key="1">
    <source>
        <dbReference type="Ensembl" id="ENSLCAP00010047290.1"/>
    </source>
</evidence>
<protein>
    <submittedName>
        <fullName evidence="1">Uncharacterized protein</fullName>
    </submittedName>
</protein>
<dbReference type="AlphaFoldDB" id="A0A4W6F959"/>
<dbReference type="GO" id="GO:0003676">
    <property type="term" value="F:nucleic acid binding"/>
    <property type="evidence" value="ECO:0007669"/>
    <property type="project" value="InterPro"/>
</dbReference>
<reference evidence="1" key="3">
    <citation type="submission" date="2025-09" db="UniProtKB">
        <authorList>
            <consortium name="Ensembl"/>
        </authorList>
    </citation>
    <scope>IDENTIFICATION</scope>
</reference>
<name>A0A4W6F959_LATCA</name>
<dbReference type="Ensembl" id="ENSLCAT00010048453.1">
    <property type="protein sequence ID" value="ENSLCAP00010047290.1"/>
    <property type="gene ID" value="ENSLCAG00010021955.1"/>
</dbReference>
<dbReference type="GeneTree" id="ENSGT00940000177351"/>
<dbReference type="InterPro" id="IPR036397">
    <property type="entry name" value="RNaseH_sf"/>
</dbReference>
<dbReference type="Proteomes" id="UP000314980">
    <property type="component" value="Unassembled WGS sequence"/>
</dbReference>